<dbReference type="GO" id="GO:0004056">
    <property type="term" value="F:argininosuccinate lyase activity"/>
    <property type="evidence" value="ECO:0007669"/>
    <property type="project" value="UniProtKB-EC"/>
</dbReference>
<dbReference type="SUPFAM" id="SSF48557">
    <property type="entry name" value="L-aspartase-like"/>
    <property type="match status" value="1"/>
</dbReference>
<dbReference type="Proteomes" id="UP000243876">
    <property type="component" value="Unassembled WGS sequence"/>
</dbReference>
<evidence type="ECO:0000313" key="8">
    <source>
        <dbReference type="EMBL" id="CEQ42217.1"/>
    </source>
</evidence>
<gene>
    <name evidence="8" type="primary">SPOSA6832_03991</name>
</gene>
<organism evidence="8 9">
    <name type="scientific">Sporidiobolus salmonicolor</name>
    <name type="common">Yeast-like fungus</name>
    <name type="synonym">Sporobolomyces salmonicolor</name>
    <dbReference type="NCBI Taxonomy" id="5005"/>
    <lineage>
        <taxon>Eukaryota</taxon>
        <taxon>Fungi</taxon>
        <taxon>Dikarya</taxon>
        <taxon>Basidiomycota</taxon>
        <taxon>Pucciniomycotina</taxon>
        <taxon>Microbotryomycetes</taxon>
        <taxon>Sporidiobolales</taxon>
        <taxon>Sporidiobolaceae</taxon>
        <taxon>Sporobolomyces</taxon>
    </lineage>
</organism>
<dbReference type="FunFam" id="1.10.275.10:FF:000002">
    <property type="entry name" value="Argininosuccinate lyase"/>
    <property type="match status" value="1"/>
</dbReference>
<evidence type="ECO:0000256" key="1">
    <source>
        <dbReference type="ARBA" id="ARBA00000985"/>
    </source>
</evidence>
<dbReference type="OrthoDB" id="2561043at2759"/>
<dbReference type="InterPro" id="IPR000362">
    <property type="entry name" value="Fumarate_lyase_fam"/>
</dbReference>
<dbReference type="PROSITE" id="PS00163">
    <property type="entry name" value="FUMARATE_LYASES"/>
    <property type="match status" value="1"/>
</dbReference>
<dbReference type="FunFam" id="1.10.40.30:FF:000001">
    <property type="entry name" value="Argininosuccinate lyase"/>
    <property type="match status" value="1"/>
</dbReference>
<evidence type="ECO:0000256" key="3">
    <source>
        <dbReference type="ARBA" id="ARBA00010755"/>
    </source>
</evidence>
<evidence type="ECO:0000256" key="5">
    <source>
        <dbReference type="ARBA" id="ARBA00032749"/>
    </source>
</evidence>
<comment type="similarity">
    <text evidence="3">Belongs to the lyase 1 family. Argininosuccinate lyase subfamily.</text>
</comment>
<evidence type="ECO:0000256" key="2">
    <source>
        <dbReference type="ARBA" id="ARBA00004941"/>
    </source>
</evidence>
<dbReference type="InterPro" id="IPR009049">
    <property type="entry name" value="Argininosuccinate_lyase"/>
</dbReference>
<dbReference type="EC" id="4.3.2.1" evidence="4"/>
<dbReference type="InterPro" id="IPR022761">
    <property type="entry name" value="Fumarate_lyase_N"/>
</dbReference>
<dbReference type="NCBIfam" id="TIGR00838">
    <property type="entry name" value="argH"/>
    <property type="match status" value="1"/>
</dbReference>
<sequence>MAEQMAKKLWGGRFTSGTDPLMWEFNQCLSYDKALYAVDVAGSKAYALALSRTTPPILTAHELSEIHRGLDQVKSEWESGAFVIKQDDEDIHTANERRLSEIIGGDIGGKLHTGRSRNDQVATDMRLWLIQEVSKDIEWIQGVVGILSVKAEEWIDHLAAGFTHLQRAQPIRFSHFLLAHAHSFAGDLDRFRDLLPRVSTLPLGSGALAGNPFCVDRELLRSELGMQNIGGNSMQSVADRDFVAEYLFACSLLMVHISRLAEDLIIYSSSEFSWVVCGDAYRMVSNGENSTGSSIMPQKKNPDALELLRGKSGRTIGQLTGFLTTLKGLPATYNKDLQESQEPMFDAAETIGKSLRILQGVISTLKVRCDSRGPSIWPRRVVLGLPVRRRHQYARPTKIFPENMRKSLTPDMLATDLAEYLVRKGIPFRETHHISGSCIRLSEETHVPLSELTLEQFQSVSPHFSEDVKDVFNFETSVERRDAKGGTSRRAVMEQIENLKKKLVASAQ</sequence>
<proteinExistence type="inferred from homology"/>
<name>A0A0D6EQB4_SPOSA</name>
<evidence type="ECO:0000256" key="4">
    <source>
        <dbReference type="ARBA" id="ARBA00012338"/>
    </source>
</evidence>
<dbReference type="EMBL" id="CENE01000022">
    <property type="protein sequence ID" value="CEQ42217.1"/>
    <property type="molecule type" value="Genomic_DNA"/>
</dbReference>
<dbReference type="PANTHER" id="PTHR43814">
    <property type="entry name" value="ARGININOSUCCINATE LYASE"/>
    <property type="match status" value="1"/>
</dbReference>
<dbReference type="Pfam" id="PF14698">
    <property type="entry name" value="ASL_C2"/>
    <property type="match status" value="1"/>
</dbReference>
<feature type="domain" description="Argininosuccinate lyase C-terminal" evidence="7">
    <location>
        <begin position="412"/>
        <end position="479"/>
    </location>
</feature>
<dbReference type="FunFam" id="1.20.200.10:FF:000015">
    <property type="entry name" value="argininosuccinate lyase isoform X2"/>
    <property type="match status" value="1"/>
</dbReference>
<dbReference type="Gene3D" id="1.10.40.30">
    <property type="entry name" value="Fumarase/aspartase (C-terminal domain)"/>
    <property type="match status" value="1"/>
</dbReference>
<dbReference type="PANTHER" id="PTHR43814:SF1">
    <property type="entry name" value="ARGININOSUCCINATE LYASE"/>
    <property type="match status" value="1"/>
</dbReference>
<keyword evidence="9" id="KW-1185">Reference proteome</keyword>
<evidence type="ECO:0000259" key="6">
    <source>
        <dbReference type="Pfam" id="PF00206"/>
    </source>
</evidence>
<dbReference type="GO" id="GO:0042450">
    <property type="term" value="P:L-arginine biosynthetic process via ornithine"/>
    <property type="evidence" value="ECO:0007669"/>
    <property type="project" value="InterPro"/>
</dbReference>
<dbReference type="Gene3D" id="1.20.200.10">
    <property type="entry name" value="Fumarase/aspartase (Central domain)"/>
    <property type="match status" value="2"/>
</dbReference>
<comment type="catalytic activity">
    <reaction evidence="1">
        <text>2-(N(omega)-L-arginino)succinate = fumarate + L-arginine</text>
        <dbReference type="Rhea" id="RHEA:24020"/>
        <dbReference type="ChEBI" id="CHEBI:29806"/>
        <dbReference type="ChEBI" id="CHEBI:32682"/>
        <dbReference type="ChEBI" id="CHEBI:57472"/>
        <dbReference type="EC" id="4.3.2.1"/>
    </reaction>
</comment>
<dbReference type="InterPro" id="IPR008948">
    <property type="entry name" value="L-Aspartase-like"/>
</dbReference>
<dbReference type="HAMAP" id="MF_00006">
    <property type="entry name" value="Arg_succ_lyase"/>
    <property type="match status" value="1"/>
</dbReference>
<dbReference type="InterPro" id="IPR024083">
    <property type="entry name" value="Fumarase/histidase_N"/>
</dbReference>
<dbReference type="InterPro" id="IPR029419">
    <property type="entry name" value="Arg_succ_lyase_C"/>
</dbReference>
<comment type="pathway">
    <text evidence="2">Amino-acid biosynthesis; L-arginine biosynthesis; L-arginine from L-ornithine and carbamoyl phosphate: step 3/3.</text>
</comment>
<evidence type="ECO:0000259" key="7">
    <source>
        <dbReference type="Pfam" id="PF14698"/>
    </source>
</evidence>
<evidence type="ECO:0000313" key="9">
    <source>
        <dbReference type="Proteomes" id="UP000243876"/>
    </source>
</evidence>
<dbReference type="Gene3D" id="1.10.275.10">
    <property type="entry name" value="Fumarase/aspartase (N-terminal domain)"/>
    <property type="match status" value="1"/>
</dbReference>
<dbReference type="GO" id="GO:0005829">
    <property type="term" value="C:cytosol"/>
    <property type="evidence" value="ECO:0007669"/>
    <property type="project" value="TreeGrafter"/>
</dbReference>
<dbReference type="AlphaFoldDB" id="A0A0D6EQB4"/>
<dbReference type="Pfam" id="PF00206">
    <property type="entry name" value="Lyase_1"/>
    <property type="match status" value="1"/>
</dbReference>
<accession>A0A0D6EQB4</accession>
<dbReference type="PRINTS" id="PR00149">
    <property type="entry name" value="FUMRATELYASE"/>
</dbReference>
<dbReference type="CDD" id="cd01359">
    <property type="entry name" value="Argininosuccinate_lyase"/>
    <property type="match status" value="1"/>
</dbReference>
<feature type="domain" description="Fumarate lyase N-terminal" evidence="6">
    <location>
        <begin position="12"/>
        <end position="317"/>
    </location>
</feature>
<dbReference type="PRINTS" id="PR00145">
    <property type="entry name" value="ARGSUCLYASE"/>
</dbReference>
<reference evidence="9" key="1">
    <citation type="submission" date="2015-02" db="EMBL/GenBank/DDBJ databases">
        <authorList>
            <person name="Gon?alves P."/>
        </authorList>
    </citation>
    <scope>NUCLEOTIDE SEQUENCE [LARGE SCALE GENOMIC DNA]</scope>
</reference>
<dbReference type="InterPro" id="IPR020557">
    <property type="entry name" value="Fumarate_lyase_CS"/>
</dbReference>
<protein>
    <recommendedName>
        <fullName evidence="4">argininosuccinate lyase</fullName>
        <ecNumber evidence="4">4.3.2.1</ecNumber>
    </recommendedName>
    <alternativeName>
        <fullName evidence="5">Arginosuccinase</fullName>
    </alternativeName>
</protein>